<accession>A0A851GD23</accession>
<dbReference type="Pfam" id="PF02878">
    <property type="entry name" value="PGM_PMM_I"/>
    <property type="match status" value="1"/>
</dbReference>
<dbReference type="PRINTS" id="PR00509">
    <property type="entry name" value="PGMPMM"/>
</dbReference>
<comment type="cofactor">
    <cofactor evidence="1">
        <name>Mg(2+)</name>
        <dbReference type="ChEBI" id="CHEBI:18420"/>
    </cofactor>
</comment>
<evidence type="ECO:0000259" key="8">
    <source>
        <dbReference type="Pfam" id="PF02878"/>
    </source>
</evidence>
<comment type="similarity">
    <text evidence="2 7">Belongs to the phosphohexose mutase family.</text>
</comment>
<dbReference type="PANTHER" id="PTHR43771">
    <property type="entry name" value="PHOSPHOMANNOMUTASE"/>
    <property type="match status" value="1"/>
</dbReference>
<feature type="domain" description="Alpha-D-phosphohexomutase alpha/beta/alpha" evidence="8">
    <location>
        <begin position="7"/>
        <end position="117"/>
    </location>
</feature>
<dbReference type="InterPro" id="IPR005844">
    <property type="entry name" value="A-D-PHexomutase_a/b/a-I"/>
</dbReference>
<feature type="domain" description="Alpha-D-phosphohexomutase alpha/beta/alpha" evidence="9">
    <location>
        <begin position="163"/>
        <end position="263"/>
    </location>
</feature>
<keyword evidence="4 7" id="KW-0479">Metal-binding</keyword>
<sequence length="498" mass="54986">MNTPIKVYDARWEVNEFDDAAVRRLFEATLGYASQIGVDTISITRDTRLGCARVMDIGIELAVEAGFQVFTCFDPISTPMSYFASMQLSSQHPNTMGLAITASHNPAQYVGVKFTVPTVQSIGYDCGPLNGLAKVEELYRSEFSLENKPGGSLSVIENPAEQYIRYSMQTAGVQDGSLEGLSLVLDCFNGSAGPELFRALTRAGVKVIPQRLVPNGEFPTGSPNPASQNKMDTAIEVAKSQDAQLVMGIDGDGDRVVFGDQQGIFSAGFVMIPILKALLSRETSNQRIQVLYDPKVNPLALEQWSKLNVEPVLFRNGHSQIKDFMREIDAIAGAEESGHFYNRLDLGDIRVWSENSLLTILLFLDAVKKNPDWIKEVRAMQEQVFTSGEFNYAFETDEIRDRAMAAILSFFEQTGSTMATETPEGIDLGGVVIYNGVEITNSGIKLNENWYSGYIRIATNEKGVVRSYISSANHTLGKDIETELRRILENEFNGIITE</sequence>
<evidence type="ECO:0000259" key="10">
    <source>
        <dbReference type="Pfam" id="PF02880"/>
    </source>
</evidence>
<evidence type="ECO:0000256" key="7">
    <source>
        <dbReference type="RuleBase" id="RU004326"/>
    </source>
</evidence>
<name>A0A851GD23_9BACT</name>
<evidence type="ECO:0000256" key="2">
    <source>
        <dbReference type="ARBA" id="ARBA00010231"/>
    </source>
</evidence>
<evidence type="ECO:0000313" key="11">
    <source>
        <dbReference type="EMBL" id="NWK55079.1"/>
    </source>
</evidence>
<protein>
    <recommendedName>
        <fullName evidence="13">Phosphoglucomutase</fullName>
    </recommendedName>
</protein>
<evidence type="ECO:0000256" key="4">
    <source>
        <dbReference type="ARBA" id="ARBA00022723"/>
    </source>
</evidence>
<dbReference type="Pfam" id="PF02879">
    <property type="entry name" value="PGM_PMM_II"/>
    <property type="match status" value="1"/>
</dbReference>
<evidence type="ECO:0000259" key="9">
    <source>
        <dbReference type="Pfam" id="PF02879"/>
    </source>
</evidence>
<dbReference type="Gene3D" id="3.40.120.10">
    <property type="entry name" value="Alpha-D-Glucose-1,6-Bisphosphate, subunit A, domain 3"/>
    <property type="match status" value="3"/>
</dbReference>
<dbReference type="RefSeq" id="WP_178931620.1">
    <property type="nucleotide sequence ID" value="NZ_JACBAZ010000002.1"/>
</dbReference>
<dbReference type="PROSITE" id="PS00710">
    <property type="entry name" value="PGM_PMM"/>
    <property type="match status" value="1"/>
</dbReference>
<dbReference type="GO" id="GO:0000287">
    <property type="term" value="F:magnesium ion binding"/>
    <property type="evidence" value="ECO:0007669"/>
    <property type="project" value="InterPro"/>
</dbReference>
<dbReference type="InterPro" id="IPR016066">
    <property type="entry name" value="A-D-PHexomutase_CS"/>
</dbReference>
<keyword evidence="12" id="KW-1185">Reference proteome</keyword>
<dbReference type="GO" id="GO:0016868">
    <property type="term" value="F:intramolecular phosphotransferase activity"/>
    <property type="evidence" value="ECO:0007669"/>
    <property type="project" value="InterPro"/>
</dbReference>
<organism evidence="11 12">
    <name type="scientific">Oceaniferula marina</name>
    <dbReference type="NCBI Taxonomy" id="2748318"/>
    <lineage>
        <taxon>Bacteria</taxon>
        <taxon>Pseudomonadati</taxon>
        <taxon>Verrucomicrobiota</taxon>
        <taxon>Verrucomicrobiia</taxon>
        <taxon>Verrucomicrobiales</taxon>
        <taxon>Verrucomicrobiaceae</taxon>
        <taxon>Oceaniferula</taxon>
    </lineage>
</organism>
<dbReference type="AlphaFoldDB" id="A0A851GD23"/>
<dbReference type="Proteomes" id="UP000557872">
    <property type="component" value="Unassembled WGS sequence"/>
</dbReference>
<comment type="caution">
    <text evidence="11">The sequence shown here is derived from an EMBL/GenBank/DDBJ whole genome shotgun (WGS) entry which is preliminary data.</text>
</comment>
<dbReference type="EMBL" id="JACBAZ010000002">
    <property type="protein sequence ID" value="NWK55079.1"/>
    <property type="molecule type" value="Genomic_DNA"/>
</dbReference>
<keyword evidence="6" id="KW-0413">Isomerase</keyword>
<dbReference type="Pfam" id="PF02880">
    <property type="entry name" value="PGM_PMM_III"/>
    <property type="match status" value="1"/>
</dbReference>
<dbReference type="InterPro" id="IPR005845">
    <property type="entry name" value="A-D-PHexomutase_a/b/a-II"/>
</dbReference>
<evidence type="ECO:0000313" key="12">
    <source>
        <dbReference type="Proteomes" id="UP000557872"/>
    </source>
</evidence>
<dbReference type="GO" id="GO:0005975">
    <property type="term" value="P:carbohydrate metabolic process"/>
    <property type="evidence" value="ECO:0007669"/>
    <property type="project" value="InterPro"/>
</dbReference>
<keyword evidence="5 7" id="KW-0460">Magnesium</keyword>
<dbReference type="SUPFAM" id="SSF53738">
    <property type="entry name" value="Phosphoglucomutase, first 3 domains"/>
    <property type="match status" value="3"/>
</dbReference>
<evidence type="ECO:0000256" key="5">
    <source>
        <dbReference type="ARBA" id="ARBA00022842"/>
    </source>
</evidence>
<dbReference type="InterPro" id="IPR005846">
    <property type="entry name" value="A-D-PHexomutase_a/b/a-III"/>
</dbReference>
<evidence type="ECO:0008006" key="13">
    <source>
        <dbReference type="Google" id="ProtNLM"/>
    </source>
</evidence>
<proteinExistence type="inferred from homology"/>
<keyword evidence="3" id="KW-0597">Phosphoprotein</keyword>
<dbReference type="InterPro" id="IPR016055">
    <property type="entry name" value="A-D-PHexomutase_a/b/a-I/II/III"/>
</dbReference>
<dbReference type="InterPro" id="IPR005841">
    <property type="entry name" value="Alpha-D-phosphohexomutase_SF"/>
</dbReference>
<evidence type="ECO:0000256" key="1">
    <source>
        <dbReference type="ARBA" id="ARBA00001946"/>
    </source>
</evidence>
<evidence type="ECO:0000256" key="6">
    <source>
        <dbReference type="ARBA" id="ARBA00023235"/>
    </source>
</evidence>
<reference evidence="11 12" key="1">
    <citation type="submission" date="2020-07" db="EMBL/GenBank/DDBJ databases">
        <title>Roseicoccus Jingziensis gen. nov., sp. nov., isolated from coastal seawater.</title>
        <authorList>
            <person name="Feng X."/>
        </authorList>
    </citation>
    <scope>NUCLEOTIDE SEQUENCE [LARGE SCALE GENOMIC DNA]</scope>
    <source>
        <strain evidence="11 12">N1E253</strain>
    </source>
</reference>
<feature type="domain" description="Alpha-D-phosphohexomutase alpha/beta/alpha" evidence="10">
    <location>
        <begin position="272"/>
        <end position="376"/>
    </location>
</feature>
<evidence type="ECO:0000256" key="3">
    <source>
        <dbReference type="ARBA" id="ARBA00022553"/>
    </source>
</evidence>
<dbReference type="PANTHER" id="PTHR43771:SF1">
    <property type="entry name" value="PHOSPHOMANNOMUTASE"/>
    <property type="match status" value="1"/>
</dbReference>
<gene>
    <name evidence="11" type="ORF">HW115_05625</name>
</gene>